<sequence>MSNTKFYVQKRENGCEPDSGRWYLTIYTCDNGVLEWCGKKYLALPMKCGFLELDIPAGCYQAVAVWGFSASSAGVWGNHWTHRVIFQAPCEGTNCIKLWNPSLHSCGWLYHQAVIEAAENNPNLPKDLVQNFVKANDALMAAIPVKSTAYEVNNFDEFKRAVIAAEKSITATP</sequence>
<dbReference type="Proteomes" id="UP001054801">
    <property type="component" value="Chromosome"/>
</dbReference>
<reference evidence="1" key="1">
    <citation type="journal article" date="2022" name="Microorganisms">
        <title>Two New Species of Filamentous Sulfur Bacteria of the Genus Thiothrix, Thiothrix winogradskyi sp. nov. and 'Candidatus Thiothrix sulfatifontis' sp. nov.</title>
        <authorList>
            <person name="Ravin N.V."/>
            <person name="Rossetti S."/>
            <person name="Beletsky A.V."/>
            <person name="Kadnikov V.V."/>
            <person name="Rudenko T.S."/>
            <person name="Smolyakov D.D."/>
            <person name="Moskvitina M.I."/>
            <person name="Gureeva M.V."/>
            <person name="Mardanov A.V."/>
            <person name="Grabovich M.Y."/>
        </authorList>
    </citation>
    <scope>NUCLEOTIDE SEQUENCE</scope>
    <source>
        <strain evidence="1">CT3</strain>
    </source>
</reference>
<dbReference type="RefSeq" id="WP_236499803.1">
    <property type="nucleotide sequence ID" value="NZ_CP091244.1"/>
</dbReference>
<dbReference type="EMBL" id="CP091244">
    <property type="protein sequence ID" value="UJS25070.1"/>
    <property type="molecule type" value="Genomic_DNA"/>
</dbReference>
<evidence type="ECO:0000313" key="2">
    <source>
        <dbReference type="Proteomes" id="UP001054801"/>
    </source>
</evidence>
<protein>
    <submittedName>
        <fullName evidence="1">Uncharacterized protein</fullName>
    </submittedName>
</protein>
<proteinExistence type="predicted"/>
<name>A0ABY3T263_9GAMM</name>
<gene>
    <name evidence="1" type="ORF">L2Y54_03275</name>
</gene>
<accession>A0ABY3T263</accession>
<keyword evidence="2" id="KW-1185">Reference proteome</keyword>
<organism evidence="1 2">
    <name type="scientific">Thiothrix winogradskyi</name>
    <dbReference type="NCBI Taxonomy" id="96472"/>
    <lineage>
        <taxon>Bacteria</taxon>
        <taxon>Pseudomonadati</taxon>
        <taxon>Pseudomonadota</taxon>
        <taxon>Gammaproteobacteria</taxon>
        <taxon>Thiotrichales</taxon>
        <taxon>Thiotrichaceae</taxon>
        <taxon>Thiothrix</taxon>
    </lineage>
</organism>
<evidence type="ECO:0000313" key="1">
    <source>
        <dbReference type="EMBL" id="UJS25070.1"/>
    </source>
</evidence>